<dbReference type="PROSITE" id="PS50844">
    <property type="entry name" value="AFP_LIKE"/>
    <property type="match status" value="1"/>
</dbReference>
<reference evidence="2 3" key="1">
    <citation type="journal article" date="2016" name="Int. J. Syst. Evol. Microbiol.">
        <title>Polaribacter haliotis sp. nov., isolated from the gut of abalone Haliotis discus hannai.</title>
        <authorList>
            <person name="Kim Y.O."/>
            <person name="Park I.S."/>
            <person name="Park S."/>
            <person name="Nam B.H."/>
            <person name="Park J.M."/>
            <person name="Kim D.G."/>
            <person name="Yoon J.H."/>
        </authorList>
    </citation>
    <scope>NUCLEOTIDE SEQUENCE [LARGE SCALE GENOMIC DNA]</scope>
    <source>
        <strain evidence="2 3">KCTC 52418</strain>
    </source>
</reference>
<dbReference type="InterPro" id="IPR057736">
    <property type="entry name" value="SAF_PseI/NeuA/NeuB"/>
</dbReference>
<dbReference type="Proteomes" id="UP000516764">
    <property type="component" value="Chromosome"/>
</dbReference>
<dbReference type="AlphaFoldDB" id="A0A7L8AJB2"/>
<dbReference type="InterPro" id="IPR036732">
    <property type="entry name" value="AFP_Neu5c_C_sf"/>
</dbReference>
<dbReference type="KEGG" id="phal:H9I45_06435"/>
<dbReference type="InterPro" id="IPR013785">
    <property type="entry name" value="Aldolase_TIM"/>
</dbReference>
<organism evidence="2 3">
    <name type="scientific">Polaribacter haliotis</name>
    <dbReference type="NCBI Taxonomy" id="1888915"/>
    <lineage>
        <taxon>Bacteria</taxon>
        <taxon>Pseudomonadati</taxon>
        <taxon>Bacteroidota</taxon>
        <taxon>Flavobacteriia</taxon>
        <taxon>Flavobacteriales</taxon>
        <taxon>Flavobacteriaceae</taxon>
    </lineage>
</organism>
<accession>A0A7L8AJB2</accession>
<dbReference type="OrthoDB" id="9814210at2"/>
<dbReference type="NCBIfam" id="TIGR03586">
    <property type="entry name" value="PseI"/>
    <property type="match status" value="1"/>
</dbReference>
<dbReference type="EMBL" id="CP061813">
    <property type="protein sequence ID" value="QOD62080.1"/>
    <property type="molecule type" value="Genomic_DNA"/>
</dbReference>
<dbReference type="InterPro" id="IPR013974">
    <property type="entry name" value="SAF"/>
</dbReference>
<dbReference type="Gene3D" id="3.90.1210.10">
    <property type="entry name" value="Antifreeze-like/N-acetylneuraminic acid synthase C-terminal domain"/>
    <property type="match status" value="1"/>
</dbReference>
<dbReference type="CDD" id="cd11615">
    <property type="entry name" value="SAF_NeuB_like"/>
    <property type="match status" value="1"/>
</dbReference>
<dbReference type="SMART" id="SM00858">
    <property type="entry name" value="SAF"/>
    <property type="match status" value="1"/>
</dbReference>
<dbReference type="InterPro" id="IPR020030">
    <property type="entry name" value="Pseudaminic_synth_PseI"/>
</dbReference>
<dbReference type="InterPro" id="IPR013132">
    <property type="entry name" value="PseI/NeuA/B-like_N"/>
</dbReference>
<name>A0A7L8AJB2_9FLAO</name>
<dbReference type="GO" id="GO:0016051">
    <property type="term" value="P:carbohydrate biosynthetic process"/>
    <property type="evidence" value="ECO:0007669"/>
    <property type="project" value="InterPro"/>
</dbReference>
<dbReference type="Pfam" id="PF08666">
    <property type="entry name" value="SAF"/>
    <property type="match status" value="1"/>
</dbReference>
<protein>
    <submittedName>
        <fullName evidence="2">Pseudaminic acid synthase</fullName>
        <ecNumber evidence="2">2.5.1.97</ecNumber>
    </submittedName>
</protein>
<dbReference type="GO" id="GO:0047444">
    <property type="term" value="F:N-acylneuraminate-9-phosphate synthase activity"/>
    <property type="evidence" value="ECO:0007669"/>
    <property type="project" value="TreeGrafter"/>
</dbReference>
<dbReference type="InterPro" id="IPR051690">
    <property type="entry name" value="PseI-like"/>
</dbReference>
<feature type="domain" description="AFP-like" evidence="1">
    <location>
        <begin position="281"/>
        <end position="338"/>
    </location>
</feature>
<dbReference type="Pfam" id="PF03102">
    <property type="entry name" value="NeuB"/>
    <property type="match status" value="1"/>
</dbReference>
<evidence type="ECO:0000313" key="3">
    <source>
        <dbReference type="Proteomes" id="UP000516764"/>
    </source>
</evidence>
<sequence length="338" mass="37636">MINNKVFIIAELSANHGGDIEIAKETIRAAKRTGANAIKLQTYKAETMTINSNKDDFVIKGTIWEGRNLYKLYEEAYTPWDWHAELFHTAKKEGLVCFSSPFDKTAVDLLESLNNPIYKIASFEITDIPLIKYIASKGKPIIMSTGIAEYDDIDLAIKTCREAGNNDITVLKCTSSYPAPVEEANLLTMQRFAKDFNVKVGLSDHTLGNTVPVVATALGATVIEKHFILNKAIGGPDASFSLDEKEFTEMVIAVRKAEDALGQESYELTEKQKSGKAFSRSLYIVKDIKKGEVITEKNIKSIRPGFGLHPKYYDKVLGKTINKDVFKGERLSTDMFSL</sequence>
<proteinExistence type="predicted"/>
<dbReference type="SUPFAM" id="SSF51269">
    <property type="entry name" value="AFP III-like domain"/>
    <property type="match status" value="1"/>
</dbReference>
<dbReference type="RefSeq" id="WP_088353258.1">
    <property type="nucleotide sequence ID" value="NZ_CP061813.1"/>
</dbReference>
<dbReference type="PANTHER" id="PTHR42966:SF2">
    <property type="entry name" value="PSEUDAMINIC ACID SYNTHASE"/>
    <property type="match status" value="1"/>
</dbReference>
<evidence type="ECO:0000259" key="1">
    <source>
        <dbReference type="PROSITE" id="PS50844"/>
    </source>
</evidence>
<dbReference type="SUPFAM" id="SSF51569">
    <property type="entry name" value="Aldolase"/>
    <property type="match status" value="1"/>
</dbReference>
<dbReference type="InterPro" id="IPR006190">
    <property type="entry name" value="SAF_AFP_Neu5Ac"/>
</dbReference>
<dbReference type="EC" id="2.5.1.97" evidence="2"/>
<keyword evidence="2" id="KW-0808">Transferase</keyword>
<dbReference type="PANTHER" id="PTHR42966">
    <property type="entry name" value="N-ACETYLNEURAMINATE SYNTHASE"/>
    <property type="match status" value="1"/>
</dbReference>
<keyword evidence="3" id="KW-1185">Reference proteome</keyword>
<evidence type="ECO:0000313" key="2">
    <source>
        <dbReference type="EMBL" id="QOD62080.1"/>
    </source>
</evidence>
<dbReference type="Gene3D" id="3.20.20.70">
    <property type="entry name" value="Aldolase class I"/>
    <property type="match status" value="1"/>
</dbReference>
<gene>
    <name evidence="2" type="primary">pseI</name>
    <name evidence="2" type="ORF">H9I45_06435</name>
</gene>